<dbReference type="Proteomes" id="UP001258017">
    <property type="component" value="Unassembled WGS sequence"/>
</dbReference>
<dbReference type="InterPro" id="IPR011434">
    <property type="entry name" value="Ltp-like_HTH"/>
</dbReference>
<reference evidence="2" key="2">
    <citation type="journal article" date="2023" name="Commun. Biol.">
        <title>Intrasexual cuticular hydrocarbon dimorphism in a wasp sheds light on hydrocarbon biosynthesis genes in Hymenoptera.</title>
        <authorList>
            <person name="Moris V.C."/>
            <person name="Podsiadlowski L."/>
            <person name="Martin S."/>
            <person name="Oeyen J.P."/>
            <person name="Donath A."/>
            <person name="Petersen M."/>
            <person name="Wilbrandt J."/>
            <person name="Misof B."/>
            <person name="Liedtke D."/>
            <person name="Thamm M."/>
            <person name="Scheiner R."/>
            <person name="Schmitt T."/>
            <person name="Niehuis O."/>
        </authorList>
    </citation>
    <scope>NUCLEOTIDE SEQUENCE</scope>
    <source>
        <strain evidence="2">GBR_01_08_01A</strain>
    </source>
</reference>
<dbReference type="Pfam" id="PF07553">
    <property type="entry name" value="Lipoprotein_Ltp"/>
    <property type="match status" value="1"/>
</dbReference>
<comment type="caution">
    <text evidence="2">The sequence shown here is derived from an EMBL/GenBank/DDBJ whole genome shotgun (WGS) entry which is preliminary data.</text>
</comment>
<evidence type="ECO:0000313" key="2">
    <source>
        <dbReference type="EMBL" id="KAK2577716.1"/>
    </source>
</evidence>
<dbReference type="EMBL" id="JAIFRP010002034">
    <property type="protein sequence ID" value="KAK2577716.1"/>
    <property type="molecule type" value="Genomic_DNA"/>
</dbReference>
<dbReference type="InterPro" id="IPR036388">
    <property type="entry name" value="WH-like_DNA-bd_sf"/>
</dbReference>
<feature type="domain" description="Putative host cell surface-exposed lipoprotein Ltp-like HTH region" evidence="1">
    <location>
        <begin position="18"/>
        <end position="65"/>
    </location>
</feature>
<gene>
    <name evidence="2" type="ORF">KPH14_000256</name>
</gene>
<evidence type="ECO:0000313" key="3">
    <source>
        <dbReference type="Proteomes" id="UP001258017"/>
    </source>
</evidence>
<feature type="non-terminal residue" evidence="2">
    <location>
        <position position="1"/>
    </location>
</feature>
<dbReference type="AlphaFoldDB" id="A0AAD9RES0"/>
<reference evidence="2" key="1">
    <citation type="submission" date="2021-08" db="EMBL/GenBank/DDBJ databases">
        <authorList>
            <person name="Misof B."/>
            <person name="Oliver O."/>
            <person name="Podsiadlowski L."/>
            <person name="Donath A."/>
            <person name="Peters R."/>
            <person name="Mayer C."/>
            <person name="Rust J."/>
            <person name="Gunkel S."/>
            <person name="Lesny P."/>
            <person name="Martin S."/>
            <person name="Oeyen J.P."/>
            <person name="Petersen M."/>
            <person name="Panagiotis P."/>
            <person name="Wilbrandt J."/>
            <person name="Tanja T."/>
        </authorList>
    </citation>
    <scope>NUCLEOTIDE SEQUENCE</scope>
    <source>
        <strain evidence="2">GBR_01_08_01A</strain>
        <tissue evidence="2">Thorax + abdomen</tissue>
    </source>
</reference>
<evidence type="ECO:0000259" key="1">
    <source>
        <dbReference type="Pfam" id="PF07553"/>
    </source>
</evidence>
<proteinExistence type="predicted"/>
<dbReference type="Gene3D" id="1.10.10.10">
    <property type="entry name" value="Winged helix-like DNA-binding domain superfamily/Winged helix DNA-binding domain"/>
    <property type="match status" value="1"/>
</dbReference>
<sequence>SFSAQAAQYAMDHLKNVDWNQNALDKAQDYKDNEHLSKNEIYDQLTSSYGEKFTPSEAQYAVNNLE</sequence>
<accession>A0AAD9RES0</accession>
<name>A0AAD9RES0_9HYME</name>
<protein>
    <recommendedName>
        <fullName evidence="1">Putative host cell surface-exposed lipoprotein Ltp-like HTH region domain-containing protein</fullName>
    </recommendedName>
</protein>
<organism evidence="2 3">
    <name type="scientific">Odynerus spinipes</name>
    <dbReference type="NCBI Taxonomy" id="1348599"/>
    <lineage>
        <taxon>Eukaryota</taxon>
        <taxon>Metazoa</taxon>
        <taxon>Ecdysozoa</taxon>
        <taxon>Arthropoda</taxon>
        <taxon>Hexapoda</taxon>
        <taxon>Insecta</taxon>
        <taxon>Pterygota</taxon>
        <taxon>Neoptera</taxon>
        <taxon>Endopterygota</taxon>
        <taxon>Hymenoptera</taxon>
        <taxon>Apocrita</taxon>
        <taxon>Aculeata</taxon>
        <taxon>Vespoidea</taxon>
        <taxon>Vespidae</taxon>
        <taxon>Eumeninae</taxon>
        <taxon>Odynerus</taxon>
    </lineage>
</organism>
<keyword evidence="3" id="KW-1185">Reference proteome</keyword>